<comment type="caution">
    <text evidence="2">The sequence shown here is derived from an EMBL/GenBank/DDBJ whole genome shotgun (WGS) entry which is preliminary data.</text>
</comment>
<feature type="region of interest" description="Disordered" evidence="1">
    <location>
        <begin position="1"/>
        <end position="20"/>
    </location>
</feature>
<protein>
    <submittedName>
        <fullName evidence="2">Uncharacterized protein</fullName>
    </submittedName>
</protein>
<reference evidence="2" key="1">
    <citation type="submission" date="2019-10" db="EMBL/GenBank/DDBJ databases">
        <title>The sequence and de novo assembly of the wild yak genome.</title>
        <authorList>
            <person name="Liu Y."/>
        </authorList>
    </citation>
    <scope>NUCLEOTIDE SEQUENCE [LARGE SCALE GENOMIC DNA]</scope>
    <source>
        <strain evidence="2">WY2019</strain>
    </source>
</reference>
<feature type="region of interest" description="Disordered" evidence="1">
    <location>
        <begin position="57"/>
        <end position="85"/>
    </location>
</feature>
<dbReference type="Proteomes" id="UP000322234">
    <property type="component" value="Unassembled WGS sequence"/>
</dbReference>
<dbReference type="EMBL" id="VBQZ03000072">
    <property type="protein sequence ID" value="MXQ91541.1"/>
    <property type="molecule type" value="Genomic_DNA"/>
</dbReference>
<evidence type="ECO:0000313" key="2">
    <source>
        <dbReference type="EMBL" id="MXQ91541.1"/>
    </source>
</evidence>
<evidence type="ECO:0000256" key="1">
    <source>
        <dbReference type="SAM" id="MobiDB-lite"/>
    </source>
</evidence>
<name>A0A6B0RR72_9CETA</name>
<proteinExistence type="predicted"/>
<gene>
    <name evidence="2" type="ORF">E5288_WYG001794</name>
</gene>
<evidence type="ECO:0000313" key="3">
    <source>
        <dbReference type="Proteomes" id="UP000322234"/>
    </source>
</evidence>
<organism evidence="2 3">
    <name type="scientific">Bos mutus</name>
    <name type="common">wild yak</name>
    <dbReference type="NCBI Taxonomy" id="72004"/>
    <lineage>
        <taxon>Eukaryota</taxon>
        <taxon>Metazoa</taxon>
        <taxon>Chordata</taxon>
        <taxon>Craniata</taxon>
        <taxon>Vertebrata</taxon>
        <taxon>Euteleostomi</taxon>
        <taxon>Mammalia</taxon>
        <taxon>Eutheria</taxon>
        <taxon>Laurasiatheria</taxon>
        <taxon>Artiodactyla</taxon>
        <taxon>Ruminantia</taxon>
        <taxon>Pecora</taxon>
        <taxon>Bovidae</taxon>
        <taxon>Bovinae</taxon>
        <taxon>Bos</taxon>
    </lineage>
</organism>
<keyword evidence="3" id="KW-1185">Reference proteome</keyword>
<dbReference type="AlphaFoldDB" id="A0A6B0RR72"/>
<sequence length="158" mass="16920">MRLLQGSSMTLDSGLSRSGSPLTQCPWQNRLTGSQIEEVEKSDCFSLTPLPTEQLLQGKSGAQLPGPGSSAASRGHPFLQETPFDTPPRIQLLRCRRAAPALFFSDHCVFSSRCVGDYGLAIRMAQGAGGLTMNTASCSGEVTPVEAVVQLDHDNLNR</sequence>
<accession>A0A6B0RR72</accession>